<gene>
    <name evidence="2" type="ORF">PCOR1329_LOCUS68971</name>
</gene>
<name>A0ABN9WNC0_9DINO</name>
<keyword evidence="3" id="KW-1185">Reference proteome</keyword>
<evidence type="ECO:0000313" key="3">
    <source>
        <dbReference type="Proteomes" id="UP001189429"/>
    </source>
</evidence>
<feature type="non-terminal residue" evidence="2">
    <location>
        <position position="116"/>
    </location>
</feature>
<evidence type="ECO:0000313" key="2">
    <source>
        <dbReference type="EMBL" id="CAK0888122.1"/>
    </source>
</evidence>
<dbReference type="Proteomes" id="UP001189429">
    <property type="component" value="Unassembled WGS sequence"/>
</dbReference>
<reference evidence="2" key="1">
    <citation type="submission" date="2023-10" db="EMBL/GenBank/DDBJ databases">
        <authorList>
            <person name="Chen Y."/>
            <person name="Shah S."/>
            <person name="Dougan E. K."/>
            <person name="Thang M."/>
            <person name="Chan C."/>
        </authorList>
    </citation>
    <scope>NUCLEOTIDE SEQUENCE [LARGE SCALE GENOMIC DNA]</scope>
</reference>
<evidence type="ECO:0000256" key="1">
    <source>
        <dbReference type="SAM" id="MobiDB-lite"/>
    </source>
</evidence>
<proteinExistence type="predicted"/>
<feature type="region of interest" description="Disordered" evidence="1">
    <location>
        <begin position="1"/>
        <end position="32"/>
    </location>
</feature>
<dbReference type="EMBL" id="CAUYUJ010019028">
    <property type="protein sequence ID" value="CAK0888122.1"/>
    <property type="molecule type" value="Genomic_DNA"/>
</dbReference>
<accession>A0ABN9WNC0</accession>
<organism evidence="2 3">
    <name type="scientific">Prorocentrum cordatum</name>
    <dbReference type="NCBI Taxonomy" id="2364126"/>
    <lineage>
        <taxon>Eukaryota</taxon>
        <taxon>Sar</taxon>
        <taxon>Alveolata</taxon>
        <taxon>Dinophyceae</taxon>
        <taxon>Prorocentrales</taxon>
        <taxon>Prorocentraceae</taxon>
        <taxon>Prorocentrum</taxon>
    </lineage>
</organism>
<protein>
    <submittedName>
        <fullName evidence="2">Uncharacterized protein</fullName>
    </submittedName>
</protein>
<comment type="caution">
    <text evidence="2">The sequence shown here is derived from an EMBL/GenBank/DDBJ whole genome shotgun (WGS) entry which is preliminary data.</text>
</comment>
<sequence length="116" mass="12304">MDLEAPSWALKRRADGSGTGGRPQRKTRKLADLAGSENLKSLAKLIAVLTRLALTGAAELRGLTGAEGITYRDRAQEAKKDPEKSEALGLPDPCIFMAALKALASLAEKLSETEKG</sequence>